<dbReference type="PROSITE" id="PS50966">
    <property type="entry name" value="ZF_SWIM"/>
    <property type="match status" value="1"/>
</dbReference>
<keyword evidence="1" id="KW-0863">Zinc-finger</keyword>
<dbReference type="Proteomes" id="UP000050795">
    <property type="component" value="Unassembled WGS sequence"/>
</dbReference>
<dbReference type="WBParaSite" id="TREG1_71930.3">
    <property type="protein sequence ID" value="TREG1_71930.3"/>
    <property type="gene ID" value="TREG1_71930"/>
</dbReference>
<dbReference type="InterPro" id="IPR052579">
    <property type="entry name" value="Zinc_finger_SWIM"/>
</dbReference>
<proteinExistence type="predicted"/>
<name>A0AA85K9W4_TRIRE</name>
<dbReference type="InterPro" id="IPR048324">
    <property type="entry name" value="ZSWIM1-3_RNaseH-like"/>
</dbReference>
<sequence>MMLQSTPTASTSRNISSLLCDVTAIFQRIMLCCIFYTWTQFKEALDTFMKESNTSYRVDSSKKDPSGADDYKFVKFKCTFGSHRAPRGAGFRNRGFKSTSCQSIILVQRKSNVYMITKYKTVHNHPCTASFMSTDVSRRRLSSQEMAIIQPFIERNTDVHEIMDLAHEKFGKALLYNDIKNMRAKINKQIGCLEELLHRLRQTGPVKVLQDNAGFVSKIIFARNDMIDVYHKFPEVVGIDCTYKTNKMGWPLYQFVVTDGFGRGRTVLFALTRRETFADIKEILQTFKRFMVDTSKTLTFTVDCATAQMKALKEEFPSCNIVLCLFHVCQAFRRKGKQFPNQLVKKWLYRMAHTRSYDRFWRYLNLISIVDAEAGAYIRRYWLRTRKYWAASCNRFTISMGNNTNNRVENAHRQLKRYLRKGDPMELTLWKIWRWIDHTTMRKIRQGQWMLAKYYNYDVPNSLKSHLRSLTPFAAQKVVLDLQRRSFFFHSISSTSVVYAEGGHIFFVNRNEAKCTCWTYCAYNLPCAHVVEAFLNSYLNCDILRNSERWTRVYNTTDNIPRAIRLIPEPNNAFRNAYERLRYRLNSLNRRNPDAALREIAEFTRRLDSLLANEPQTTLRLRRAPVNRLFL</sequence>
<reference evidence="4" key="2">
    <citation type="submission" date="2023-11" db="UniProtKB">
        <authorList>
            <consortium name="WormBaseParasite"/>
        </authorList>
    </citation>
    <scope>IDENTIFICATION</scope>
</reference>
<feature type="domain" description="SWIM-type" evidence="2">
    <location>
        <begin position="506"/>
        <end position="538"/>
    </location>
</feature>
<dbReference type="Pfam" id="PF21056">
    <property type="entry name" value="ZSWIM1-3_RNaseH-like"/>
    <property type="match status" value="1"/>
</dbReference>
<protein>
    <recommendedName>
        <fullName evidence="2">SWIM-type domain-containing protein</fullName>
    </recommendedName>
</protein>
<dbReference type="GO" id="GO:0008270">
    <property type="term" value="F:zinc ion binding"/>
    <property type="evidence" value="ECO:0007669"/>
    <property type="project" value="UniProtKB-KW"/>
</dbReference>
<keyword evidence="1" id="KW-0479">Metal-binding</keyword>
<dbReference type="PANTHER" id="PTHR31569:SF4">
    <property type="entry name" value="SWIM-TYPE DOMAIN-CONTAINING PROTEIN"/>
    <property type="match status" value="1"/>
</dbReference>
<dbReference type="InterPro" id="IPR007527">
    <property type="entry name" value="Znf_SWIM"/>
</dbReference>
<organism evidence="3 4">
    <name type="scientific">Trichobilharzia regenti</name>
    <name type="common">Nasal bird schistosome</name>
    <dbReference type="NCBI Taxonomy" id="157069"/>
    <lineage>
        <taxon>Eukaryota</taxon>
        <taxon>Metazoa</taxon>
        <taxon>Spiralia</taxon>
        <taxon>Lophotrochozoa</taxon>
        <taxon>Platyhelminthes</taxon>
        <taxon>Trematoda</taxon>
        <taxon>Digenea</taxon>
        <taxon>Strigeidida</taxon>
        <taxon>Schistosomatoidea</taxon>
        <taxon>Schistosomatidae</taxon>
        <taxon>Trichobilharzia</taxon>
    </lineage>
</organism>
<accession>A0AA85K9W4</accession>
<reference evidence="3" key="1">
    <citation type="submission" date="2022-06" db="EMBL/GenBank/DDBJ databases">
        <authorList>
            <person name="Berger JAMES D."/>
            <person name="Berger JAMES D."/>
        </authorList>
    </citation>
    <scope>NUCLEOTIDE SEQUENCE [LARGE SCALE GENOMIC DNA]</scope>
</reference>
<dbReference type="AlphaFoldDB" id="A0AA85K9W4"/>
<evidence type="ECO:0000256" key="1">
    <source>
        <dbReference type="PROSITE-ProRule" id="PRU00325"/>
    </source>
</evidence>
<evidence type="ECO:0000313" key="3">
    <source>
        <dbReference type="Proteomes" id="UP000050795"/>
    </source>
</evidence>
<keyword evidence="1" id="KW-0862">Zinc</keyword>
<evidence type="ECO:0000313" key="4">
    <source>
        <dbReference type="WBParaSite" id="TREG1_71930.3"/>
    </source>
</evidence>
<dbReference type="PANTHER" id="PTHR31569">
    <property type="entry name" value="SWIM-TYPE DOMAIN-CONTAINING PROTEIN"/>
    <property type="match status" value="1"/>
</dbReference>
<keyword evidence="3" id="KW-1185">Reference proteome</keyword>
<evidence type="ECO:0000259" key="2">
    <source>
        <dbReference type="PROSITE" id="PS50966"/>
    </source>
</evidence>